<dbReference type="Pfam" id="PF25243">
    <property type="entry name" value="WAV3_C"/>
    <property type="match status" value="1"/>
</dbReference>
<feature type="domain" description="VWFA" evidence="4">
    <location>
        <begin position="376"/>
        <end position="490"/>
    </location>
</feature>
<feature type="region of interest" description="Disordered" evidence="2">
    <location>
        <begin position="266"/>
        <end position="291"/>
    </location>
</feature>
<dbReference type="AlphaFoldDB" id="A0A804IUJ4"/>
<keyword evidence="1" id="KW-0863">Zinc-finger</keyword>
<evidence type="ECO:0000313" key="5">
    <source>
        <dbReference type="EMBL" id="CAG1843558.1"/>
    </source>
</evidence>
<dbReference type="PROSITE" id="PS50089">
    <property type="entry name" value="ZF_RING_2"/>
    <property type="match status" value="1"/>
</dbReference>
<evidence type="ECO:0000256" key="1">
    <source>
        <dbReference type="PROSITE-ProRule" id="PRU00175"/>
    </source>
</evidence>
<keyword evidence="7" id="KW-1185">Reference proteome</keyword>
<accession>A0A804IUJ4</accession>
<dbReference type="Gramene" id="Ma04_t27500.1">
    <property type="protein sequence ID" value="Ma04_p27500.1"/>
    <property type="gene ID" value="Ma04_g27500"/>
</dbReference>
<feature type="region of interest" description="Disordered" evidence="2">
    <location>
        <begin position="201"/>
        <end position="228"/>
    </location>
</feature>
<dbReference type="EnsemblPlants" id="Ma04_t27500.3">
    <property type="protein sequence ID" value="Ma04_p27500.3"/>
    <property type="gene ID" value="Ma04_g27500"/>
</dbReference>
<dbReference type="SMART" id="SM00184">
    <property type="entry name" value="RING"/>
    <property type="match status" value="1"/>
</dbReference>
<dbReference type="SMART" id="SM00327">
    <property type="entry name" value="VWA"/>
    <property type="match status" value="1"/>
</dbReference>
<feature type="region of interest" description="Disordered" evidence="2">
    <location>
        <begin position="765"/>
        <end position="812"/>
    </location>
</feature>
<dbReference type="FunCoup" id="A0A804IUJ4">
    <property type="interactions" value="7"/>
</dbReference>
<dbReference type="InterPro" id="IPR036465">
    <property type="entry name" value="vWFA_dom_sf"/>
</dbReference>
<dbReference type="Gramene" id="Ma04_t27500.2">
    <property type="protein sequence ID" value="Ma04_p27500.2"/>
    <property type="gene ID" value="Ma04_g27500"/>
</dbReference>
<dbReference type="PANTHER" id="PTHR10579">
    <property type="entry name" value="CALCIUM-ACTIVATED CHLORIDE CHANNEL REGULATOR"/>
    <property type="match status" value="1"/>
</dbReference>
<dbReference type="InterPro" id="IPR001841">
    <property type="entry name" value="Znf_RING"/>
</dbReference>
<name>A0A804IUJ4_MUSAM</name>
<sequence>MGTGGWRRAFCTSVGVDPDTTVATRREAGERQQLSPSTRSCAKLIFFSGGGRGGSNPSTPRLDEGLRCRTRAMSPDRPKLQCETPVGVTPTLSIGTPNPRSRTPALFRRKAFSAPSSPRSPSRFGLFKHRSSGRCQLCWQRLKRSQETPVFTAECSHAFHFPCIAAHVRNHSSLACPVCSATWRQAQLFSALHSREKDAVLEHGPAGESENRNPNGRTFGGSDKYTSKGRERQLGQHRLAAAAAAVKVYDDDEPLLAAYKTNQGGGVRFNPIPEAANEDEDEYGDSEGNNLEQEDEFNGLLATPLSHSPSSDDQGVPRRLTPKLKAVALQVSVIPQAALLSEGRKHRNYVVAVKVKAPSIASARLLDTASGRAPIDLVMVLDVGQGMMAEKLQMLKRSIRLVVSSLGPVDRLSVVAFSAAAGAKRLIPLRRMSRQGQRAARQIVDRLAVVGRDAPGRGANVGDALRKAAKVLEDRRERNPVATVMLLSDSGQQQLLLRDHGKKDDNHHKPLYAPRDSGGDIHPHPPSTVTSDASTCFAHLEIPLVASGCGDESAGEPSLQKRRQVPNEDAFIKCVGGLLSVVMRDVRLQLIFPTGDISAVYPCSGRSCGEVALRGGSSVLRLGDLYAEEERELLVELRVPVSSSAAAGPQNGHHQLVVKCNYRDPATQELTLDAEQILLLPPELSRAASSSACSATPMRLRNLFVSTRAVAESRRLADLSDSATAHHLFSSARSLLLQSASDAQDHRLIQNPDEELADLQRRRRRLSRAHHQPHHLHRRHHQQQEECLSPSGRRRRRRQREVAAGAEVRGESITPTSAWRAAEQLAKVAIIRKSLNRVSDLHGFENARF</sequence>
<dbReference type="InParanoid" id="A0A804IUJ4"/>
<dbReference type="OMA" id="FQGFNVN"/>
<dbReference type="Proteomes" id="UP000012960">
    <property type="component" value="Unplaced"/>
</dbReference>
<organism evidence="6 7">
    <name type="scientific">Musa acuminata subsp. malaccensis</name>
    <name type="common">Wild banana</name>
    <name type="synonym">Musa malaccensis</name>
    <dbReference type="NCBI Taxonomy" id="214687"/>
    <lineage>
        <taxon>Eukaryota</taxon>
        <taxon>Viridiplantae</taxon>
        <taxon>Streptophyta</taxon>
        <taxon>Embryophyta</taxon>
        <taxon>Tracheophyta</taxon>
        <taxon>Spermatophyta</taxon>
        <taxon>Magnoliopsida</taxon>
        <taxon>Liliopsida</taxon>
        <taxon>Zingiberales</taxon>
        <taxon>Musaceae</taxon>
        <taxon>Musa</taxon>
    </lineage>
</organism>
<dbReference type="Gramene" id="Ma04_t27500.3">
    <property type="protein sequence ID" value="Ma04_p27500.3"/>
    <property type="gene ID" value="Ma04_g27500"/>
</dbReference>
<evidence type="ECO:0000259" key="3">
    <source>
        <dbReference type="PROSITE" id="PS50089"/>
    </source>
</evidence>
<reference evidence="6" key="2">
    <citation type="submission" date="2021-05" db="UniProtKB">
        <authorList>
            <consortium name="EnsemblPlants"/>
        </authorList>
    </citation>
    <scope>IDENTIFICATION</scope>
    <source>
        <strain evidence="6">subsp. malaccensis</strain>
    </source>
</reference>
<evidence type="ECO:0000256" key="2">
    <source>
        <dbReference type="SAM" id="MobiDB-lite"/>
    </source>
</evidence>
<reference evidence="5" key="1">
    <citation type="submission" date="2021-03" db="EMBL/GenBank/DDBJ databases">
        <authorList>
            <consortium name="Genoscope - CEA"/>
            <person name="William W."/>
        </authorList>
    </citation>
    <scope>NUCLEOTIDE SEQUENCE</scope>
    <source>
        <strain evidence="5">Doubled-haploid Pahang</strain>
    </source>
</reference>
<evidence type="ECO:0000259" key="4">
    <source>
        <dbReference type="PROSITE" id="PS50234"/>
    </source>
</evidence>
<protein>
    <submittedName>
        <fullName evidence="5">(wild Malaysian banana) hypothetical protein</fullName>
    </submittedName>
</protein>
<dbReference type="OrthoDB" id="687730at2759"/>
<dbReference type="PANTHER" id="PTHR10579:SF55">
    <property type="entry name" value="E3 UBIQUITIN-PROTEIN LIGASE WAV3"/>
    <property type="match status" value="1"/>
</dbReference>
<dbReference type="EMBL" id="HG996469">
    <property type="protein sequence ID" value="CAG1843558.1"/>
    <property type="molecule type" value="Genomic_DNA"/>
</dbReference>
<feature type="compositionally biased region" description="Basic residues" evidence="2">
    <location>
        <begin position="765"/>
        <end position="781"/>
    </location>
</feature>
<dbReference type="Gene3D" id="3.40.50.410">
    <property type="entry name" value="von Willebrand factor, type A domain"/>
    <property type="match status" value="1"/>
</dbReference>
<dbReference type="EnsemblPlants" id="Ma04_t27500.1">
    <property type="protein sequence ID" value="Ma04_p27500.1"/>
    <property type="gene ID" value="Ma04_g27500"/>
</dbReference>
<gene>
    <name evidence="5" type="ORF">GSMUA_133530.1</name>
</gene>
<feature type="compositionally biased region" description="Acidic residues" evidence="2">
    <location>
        <begin position="276"/>
        <end position="285"/>
    </location>
</feature>
<feature type="domain" description="RING-type" evidence="3">
    <location>
        <begin position="135"/>
        <end position="180"/>
    </location>
</feature>
<dbReference type="Pfam" id="PF13639">
    <property type="entry name" value="zf-RING_2"/>
    <property type="match status" value="1"/>
</dbReference>
<evidence type="ECO:0000313" key="7">
    <source>
        <dbReference type="Proteomes" id="UP000012960"/>
    </source>
</evidence>
<dbReference type="EnsemblPlants" id="Ma04_t27500.2">
    <property type="protein sequence ID" value="Ma04_p27500.2"/>
    <property type="gene ID" value="Ma04_g27500"/>
</dbReference>
<dbReference type="Gene3D" id="3.30.40.10">
    <property type="entry name" value="Zinc/RING finger domain, C3HC4 (zinc finger)"/>
    <property type="match status" value="1"/>
</dbReference>
<evidence type="ECO:0000313" key="6">
    <source>
        <dbReference type="EnsemblPlants" id="Ma04_p27500.1"/>
    </source>
</evidence>
<dbReference type="InterPro" id="IPR057427">
    <property type="entry name" value="WAV3_C"/>
</dbReference>
<proteinExistence type="predicted"/>
<dbReference type="SUPFAM" id="SSF57850">
    <property type="entry name" value="RING/U-box"/>
    <property type="match status" value="1"/>
</dbReference>
<dbReference type="InterPro" id="IPR002035">
    <property type="entry name" value="VWF_A"/>
</dbReference>
<keyword evidence="1" id="KW-0862">Zinc</keyword>
<dbReference type="PROSITE" id="PS50234">
    <property type="entry name" value="VWFA"/>
    <property type="match status" value="1"/>
</dbReference>
<keyword evidence="1" id="KW-0479">Metal-binding</keyword>
<dbReference type="InterPro" id="IPR013083">
    <property type="entry name" value="Znf_RING/FYVE/PHD"/>
</dbReference>
<dbReference type="Pfam" id="PF13519">
    <property type="entry name" value="VWA_2"/>
    <property type="match status" value="1"/>
</dbReference>
<feature type="region of interest" description="Disordered" evidence="2">
    <location>
        <begin position="500"/>
        <end position="532"/>
    </location>
</feature>
<dbReference type="SUPFAM" id="SSF53300">
    <property type="entry name" value="vWA-like"/>
    <property type="match status" value="1"/>
</dbReference>
<dbReference type="GO" id="GO:0008270">
    <property type="term" value="F:zinc ion binding"/>
    <property type="evidence" value="ECO:0007669"/>
    <property type="project" value="UniProtKB-KW"/>
</dbReference>
<dbReference type="InterPro" id="IPR051266">
    <property type="entry name" value="CLCR"/>
</dbReference>